<reference evidence="2" key="1">
    <citation type="submission" date="2016-06" db="EMBL/GenBank/DDBJ databases">
        <title>Complete genome sequence of Actinoalloteichus fjordicus DSM 46855 (=ADI127-17), type strain of the new species Actinoalloteichus fjordicus.</title>
        <authorList>
            <person name="Ruckert C."/>
            <person name="Nouioui I."/>
            <person name="Willmese J."/>
            <person name="van Wezel G."/>
            <person name="Klenk H.-P."/>
            <person name="Kalinowski J."/>
            <person name="Zotchev S.B."/>
        </authorList>
    </citation>
    <scope>NUCLEOTIDE SEQUENCE [LARGE SCALE GENOMIC DNA]</scope>
    <source>
        <strain evidence="2">ADI127-7</strain>
    </source>
</reference>
<organism evidence="1 2">
    <name type="scientific">Actinoalloteichus fjordicus</name>
    <dbReference type="NCBI Taxonomy" id="1612552"/>
    <lineage>
        <taxon>Bacteria</taxon>
        <taxon>Bacillati</taxon>
        <taxon>Actinomycetota</taxon>
        <taxon>Actinomycetes</taxon>
        <taxon>Pseudonocardiales</taxon>
        <taxon>Pseudonocardiaceae</taxon>
        <taxon>Actinoalloteichus</taxon>
    </lineage>
</organism>
<protein>
    <submittedName>
        <fullName evidence="1">Methane oxygenase PmoA</fullName>
    </submittedName>
</protein>
<sequence>MSMQATPAEASTEIELWLGADPVVRSVVSDPSLRTTQGPRPYLHPVRTAAGVVVTDSAPEDHPWHLGVSVALQDVAKTNFWGGRTFLREGGPTWQADHGRIDRSRLLAARPDLRRPEEIEEELHWRSPTGGLQLVERRRIAVRPADTSNAWVLDFAFTLTNATEAEIELGSPATNGKAGGGYGGFFWRLPASTIAPTVFTAEASGENGVHESTADWLAVHGHGLHGAGYTLVFLAGDARTAADPWFVRIADYPGIGSSLAIDEPIRLAPADTLARRLLIVVSDGHLDTDGAAQAAAAAVSRLG</sequence>
<evidence type="ECO:0000313" key="1">
    <source>
        <dbReference type="EMBL" id="APU13532.1"/>
    </source>
</evidence>
<evidence type="ECO:0000313" key="2">
    <source>
        <dbReference type="Proteomes" id="UP000185511"/>
    </source>
</evidence>
<proteinExistence type="predicted"/>
<dbReference type="EMBL" id="CP016076">
    <property type="protein sequence ID" value="APU13532.1"/>
    <property type="molecule type" value="Genomic_DNA"/>
</dbReference>
<gene>
    <name evidence="1" type="ORF">UA74_07315</name>
</gene>
<keyword evidence="2" id="KW-1185">Reference proteome</keyword>
<dbReference type="Pfam" id="PF14100">
    <property type="entry name" value="DUF6807"/>
    <property type="match status" value="1"/>
</dbReference>
<dbReference type="AlphaFoldDB" id="A0AAC9LBA5"/>
<accession>A0AAC9LBA5</accession>
<dbReference type="InterPro" id="IPR029475">
    <property type="entry name" value="DUF6807"/>
</dbReference>
<name>A0AAC9LBA5_9PSEU</name>
<dbReference type="KEGG" id="acad:UA74_07315"/>
<dbReference type="Proteomes" id="UP000185511">
    <property type="component" value="Chromosome"/>
</dbReference>